<dbReference type="InterPro" id="IPR001173">
    <property type="entry name" value="Glyco_trans_2-like"/>
</dbReference>
<dbReference type="Pfam" id="PF00535">
    <property type="entry name" value="Glycos_transf_2"/>
    <property type="match status" value="1"/>
</dbReference>
<dbReference type="PANTHER" id="PTHR43685:SF2">
    <property type="entry name" value="GLYCOSYLTRANSFERASE 2-LIKE DOMAIN-CONTAINING PROTEIN"/>
    <property type="match status" value="1"/>
</dbReference>
<gene>
    <name evidence="2" type="ORF">QEZ41_11690</name>
</gene>
<keyword evidence="3" id="KW-1185">Reference proteome</keyword>
<accession>A0ABT7SRW7</accession>
<dbReference type="EC" id="2.4.-.-" evidence="2"/>
<dbReference type="PANTHER" id="PTHR43685">
    <property type="entry name" value="GLYCOSYLTRANSFERASE"/>
    <property type="match status" value="1"/>
</dbReference>
<dbReference type="GO" id="GO:0016757">
    <property type="term" value="F:glycosyltransferase activity"/>
    <property type="evidence" value="ECO:0007669"/>
    <property type="project" value="UniProtKB-KW"/>
</dbReference>
<dbReference type="RefSeq" id="WP_289411776.1">
    <property type="nucleotide sequence ID" value="NZ_JAUCDY010000020.1"/>
</dbReference>
<feature type="domain" description="Glycosyltransferase 2-like" evidence="1">
    <location>
        <begin position="3"/>
        <end position="124"/>
    </location>
</feature>
<protein>
    <submittedName>
        <fullName evidence="2">Glycosyltransferase family 2 protein</fullName>
        <ecNumber evidence="2">2.4.-.-</ecNumber>
    </submittedName>
</protein>
<name>A0ABT7SRW7_9GAMM</name>
<dbReference type="EMBL" id="JAUCDY010000020">
    <property type="protein sequence ID" value="MDM7858925.1"/>
    <property type="molecule type" value="Genomic_DNA"/>
</dbReference>
<dbReference type="Proteomes" id="UP001241056">
    <property type="component" value="Unassembled WGS sequence"/>
</dbReference>
<evidence type="ECO:0000259" key="1">
    <source>
        <dbReference type="Pfam" id="PF00535"/>
    </source>
</evidence>
<reference evidence="2 3" key="1">
    <citation type="submission" date="2023-06" db="EMBL/GenBank/DDBJ databases">
        <title>Thiopseudomonas sp. CY1220 draft genome sequence.</title>
        <authorList>
            <person name="Zhao G."/>
            <person name="An M."/>
        </authorList>
    </citation>
    <scope>NUCLEOTIDE SEQUENCE [LARGE SCALE GENOMIC DNA]</scope>
    <source>
        <strain evidence="2 3">CY1220</strain>
    </source>
</reference>
<organism evidence="2 3">
    <name type="scientific">Thiopseudomonas acetoxidans</name>
    <dbReference type="NCBI Taxonomy" id="3041622"/>
    <lineage>
        <taxon>Bacteria</taxon>
        <taxon>Pseudomonadati</taxon>
        <taxon>Pseudomonadota</taxon>
        <taxon>Gammaproteobacteria</taxon>
        <taxon>Pseudomonadales</taxon>
        <taxon>Pseudomonadaceae</taxon>
        <taxon>Thiopseudomonas</taxon>
    </lineage>
</organism>
<evidence type="ECO:0000313" key="2">
    <source>
        <dbReference type="EMBL" id="MDM7858925.1"/>
    </source>
</evidence>
<proteinExistence type="predicted"/>
<keyword evidence="2" id="KW-0808">Transferase</keyword>
<dbReference type="CDD" id="cd00761">
    <property type="entry name" value="Glyco_tranf_GTA_type"/>
    <property type="match status" value="1"/>
</dbReference>
<dbReference type="SUPFAM" id="SSF53448">
    <property type="entry name" value="Nucleotide-diphospho-sugar transferases"/>
    <property type="match status" value="1"/>
</dbReference>
<evidence type="ECO:0000313" key="3">
    <source>
        <dbReference type="Proteomes" id="UP001241056"/>
    </source>
</evidence>
<sequence>MISVVIPTCNRSEYLLSSVLSVVEQSVQPFEVIIVNNGTQEIDKTIQDCSPLIKVVNIMPFAGVSQARNIGVIVSSGKYIAFLDDDDLWGVDYIKKISSYIQETNFDLLVARVDQLKDGEIVSFKSSAKFPLIEDALKFNPGYVGSSLVVKKSSFLKAGGFDVKLITSEDKSLFISMSLLSMKVVHASDMQTILRQHDGERLTNSLTMLKGIECFYFKWSDKMTLNTKLFNKCKLYRYKWLMSKNPLYLILYSILRIYIRIVDFI</sequence>
<dbReference type="Gene3D" id="3.90.550.10">
    <property type="entry name" value="Spore Coat Polysaccharide Biosynthesis Protein SpsA, Chain A"/>
    <property type="match status" value="1"/>
</dbReference>
<dbReference type="InterPro" id="IPR050834">
    <property type="entry name" value="Glycosyltransf_2"/>
</dbReference>
<dbReference type="InterPro" id="IPR029044">
    <property type="entry name" value="Nucleotide-diphossugar_trans"/>
</dbReference>
<comment type="caution">
    <text evidence="2">The sequence shown here is derived from an EMBL/GenBank/DDBJ whole genome shotgun (WGS) entry which is preliminary data.</text>
</comment>
<keyword evidence="2" id="KW-0328">Glycosyltransferase</keyword>